<name>A0A7T1TD01_9ACTN</name>
<dbReference type="KEGG" id="sbat:G4Z16_14620"/>
<evidence type="ECO:0000313" key="1">
    <source>
        <dbReference type="EMBL" id="QPP10712.1"/>
    </source>
</evidence>
<evidence type="ECO:0000313" key="2">
    <source>
        <dbReference type="Proteomes" id="UP000595046"/>
    </source>
</evidence>
<accession>A0A7T1TD01</accession>
<dbReference type="EMBL" id="CP048882">
    <property type="protein sequence ID" value="QPP10712.1"/>
    <property type="molecule type" value="Genomic_DNA"/>
</dbReference>
<organism evidence="1 2">
    <name type="scientific">Streptomyces bathyalis</name>
    <dbReference type="NCBI Taxonomy" id="2710756"/>
    <lineage>
        <taxon>Bacteria</taxon>
        <taxon>Bacillati</taxon>
        <taxon>Actinomycetota</taxon>
        <taxon>Actinomycetes</taxon>
        <taxon>Kitasatosporales</taxon>
        <taxon>Streptomycetaceae</taxon>
        <taxon>Streptomyces</taxon>
    </lineage>
</organism>
<dbReference type="Proteomes" id="UP000595046">
    <property type="component" value="Chromosome"/>
</dbReference>
<dbReference type="AlphaFoldDB" id="A0A7T1TD01"/>
<sequence length="65" mass="6847">MTTSTEAVVKLQEALTDLGIVLPSLSIDLLSCSRPLDPRPLIELGRCNLETAAALTAALRRAGEA</sequence>
<gene>
    <name evidence="1" type="ORF">G4Z16_14620</name>
</gene>
<reference evidence="2" key="1">
    <citation type="submission" date="2020-02" db="EMBL/GenBank/DDBJ databases">
        <title>Streptomyces sp. ASO4wet.</title>
        <authorList>
            <person name="Risdian C."/>
            <person name="Landwehr W."/>
            <person name="Schupp P."/>
            <person name="Wink J."/>
        </authorList>
    </citation>
    <scope>NUCLEOTIDE SEQUENCE [LARGE SCALE GENOMIC DNA]</scope>
    <source>
        <strain evidence="2">ASO4wet</strain>
    </source>
</reference>
<proteinExistence type="predicted"/>
<keyword evidence="2" id="KW-1185">Reference proteome</keyword>
<protein>
    <submittedName>
        <fullName evidence="1">Uncharacterized protein</fullName>
    </submittedName>
</protein>